<reference evidence="8 9" key="1">
    <citation type="submission" date="2017-03" db="EMBL/GenBank/DDBJ databases">
        <title>Genome of the blue death feigning beetle - Asbolus verrucosus.</title>
        <authorList>
            <person name="Rider S.D."/>
        </authorList>
    </citation>
    <scope>NUCLEOTIDE SEQUENCE [LARGE SCALE GENOMIC DNA]</scope>
    <source>
        <strain evidence="8">Butters</strain>
        <tissue evidence="8">Head and leg muscle</tissue>
    </source>
</reference>
<keyword evidence="5 6" id="KW-0472">Membrane</keyword>
<dbReference type="InterPro" id="IPR000008">
    <property type="entry name" value="C2_dom"/>
</dbReference>
<dbReference type="Pfam" id="PF22901">
    <property type="entry name" value="dsrm_Ferlin"/>
    <property type="match status" value="1"/>
</dbReference>
<dbReference type="Proteomes" id="UP000292052">
    <property type="component" value="Unassembled WGS sequence"/>
</dbReference>
<dbReference type="AlphaFoldDB" id="A0A482VW72"/>
<dbReference type="STRING" id="1661398.A0A482VW72"/>
<keyword evidence="2 6" id="KW-0812">Transmembrane</keyword>
<feature type="domain" description="C2" evidence="7">
    <location>
        <begin position="450"/>
        <end position="568"/>
    </location>
</feature>
<protein>
    <submittedName>
        <fullName evidence="8">Otoferlin</fullName>
    </submittedName>
</protein>
<dbReference type="InterPro" id="IPR037724">
    <property type="entry name" value="C2E_Ferlin"/>
</dbReference>
<dbReference type="Gene3D" id="2.60.40.150">
    <property type="entry name" value="C2 domain"/>
    <property type="match status" value="2"/>
</dbReference>
<sequence>MSLETQLLDNVIEQEAAGKYIDIASSYNFEEDSLLDQQRQKLSVMEMQTIITMAKSISTKLSKKKLFQKIEKLYVKIEALVTDCKLEFVGRCVMKPTVKTVEEAYAPPKFPPRLSWHQVYNKNDVSAEILAAIELLELSQDSEDATDDRTITRIPPDIKPNLVNHRIEVVFWGMRDLKKLQMSQVNKPKIVIECVNEAVTSDTLTNAKKCLNFPNPVIAFEVMFPEQQEYAPPLSLKMFDCRNFGISVYAGTHIVPMWIFFYQPITMQERERKFLSVQRSFVKQIEESRKIDPKEEDISKKKDSLFKRICRCICFKRRIEEKPSVIFDDAEFVESDDFDWWTKFYASLEVYFDNKASDVTNLGIHFQELPSDTRTSLANKYKLKIYPNELESQPEFGGFADLLHVFPMYKGKRTGDETVDEQNTTGVFKGSLRVYRWPLLGDYVTASGLPMHKGVFQDFPSNLALRFVLRVYCVRALGLRPRDLNGKSDPYLHVTLANRAISDKANCIKGQINPIFGRCFELGGVFPQDHTVTIAVYDWDAVGRDDLIGQTKIDLENRFYTKHRAHCGIAEDYLTSGYCQWRDANKPTVILENLCRKWNIGDPEYGATSVIVARKEFSPKNFAISDNKEFDRQVLALTALRRWAEVPVVGCALVPEHVETRSLYNPNKPGIEQGKLQLWVDVFPVADLPTPKQVNIAPRKPVAYELRVVVWNAENIKMDEDDFFTGEKKSDVFIRGWEIAICILGFICGFSSWLTVPENSQYTDVHYRSLSGEANFNWRFIFPFEYLSTENRIVLKEKSPFGFDERENKIPCRLTLQSWDNDTFSSHDFLGILTLELSRLPRGARVAKTCSLSILQSNAPVLNLFKIRRTRGWWPLKAVDAETESEIFAGALELEFELLKKEDAENSPAGKGRNEPQALPKPKYVILESNFENCTFLNFSRPDTSFSWFRNPLKAFKFVLKLHKWKLIKIGIFVALVFIVFAAFYAIPGYSVKKILGA</sequence>
<dbReference type="InterPro" id="IPR035892">
    <property type="entry name" value="C2_domain_sf"/>
</dbReference>
<dbReference type="PROSITE" id="PS50004">
    <property type="entry name" value="C2"/>
    <property type="match status" value="2"/>
</dbReference>
<keyword evidence="9" id="KW-1185">Reference proteome</keyword>
<evidence type="ECO:0000256" key="3">
    <source>
        <dbReference type="ARBA" id="ARBA00022737"/>
    </source>
</evidence>
<dbReference type="InterPro" id="IPR037725">
    <property type="entry name" value="C2F_Ferlin"/>
</dbReference>
<evidence type="ECO:0000256" key="6">
    <source>
        <dbReference type="SAM" id="Phobius"/>
    </source>
</evidence>
<dbReference type="SUPFAM" id="SSF49562">
    <property type="entry name" value="C2 domain (Calcium/lipid-binding domain, CaLB)"/>
    <property type="match status" value="3"/>
</dbReference>
<dbReference type="CDD" id="cd04037">
    <property type="entry name" value="C2E_Ferlin"/>
    <property type="match status" value="1"/>
</dbReference>
<evidence type="ECO:0000313" key="9">
    <source>
        <dbReference type="Proteomes" id="UP000292052"/>
    </source>
</evidence>
<dbReference type="EMBL" id="QDEB01056219">
    <property type="protein sequence ID" value="RZC37045.1"/>
    <property type="molecule type" value="Genomic_DNA"/>
</dbReference>
<keyword evidence="4 6" id="KW-1133">Transmembrane helix</keyword>
<name>A0A482VW72_ASBVE</name>
<dbReference type="SMART" id="SM00239">
    <property type="entry name" value="C2"/>
    <property type="match status" value="2"/>
</dbReference>
<dbReference type="GO" id="GO:0016020">
    <property type="term" value="C:membrane"/>
    <property type="evidence" value="ECO:0007669"/>
    <property type="project" value="UniProtKB-SubCell"/>
</dbReference>
<dbReference type="InterPro" id="IPR037721">
    <property type="entry name" value="Ferlin"/>
</dbReference>
<dbReference type="Pfam" id="PF16165">
    <property type="entry name" value="Ferlin_C"/>
    <property type="match status" value="1"/>
</dbReference>
<dbReference type="InterPro" id="IPR032362">
    <property type="entry name" value="Ferlin_C"/>
</dbReference>
<evidence type="ECO:0000256" key="5">
    <source>
        <dbReference type="ARBA" id="ARBA00023136"/>
    </source>
</evidence>
<comment type="subcellular location">
    <subcellularLocation>
        <location evidence="1">Membrane</location>
        <topology evidence="1">Single-pass membrane protein</topology>
    </subcellularLocation>
</comment>
<dbReference type="CDD" id="cd08374">
    <property type="entry name" value="C2F_Ferlin"/>
    <property type="match status" value="1"/>
</dbReference>
<dbReference type="PANTHER" id="PTHR12546:SF60">
    <property type="entry name" value="MISFIRE, ISOFORM F"/>
    <property type="match status" value="1"/>
</dbReference>
<feature type="transmembrane region" description="Helical" evidence="6">
    <location>
        <begin position="967"/>
        <end position="987"/>
    </location>
</feature>
<dbReference type="InterPro" id="IPR055072">
    <property type="entry name" value="Ferlin_DSRM"/>
</dbReference>
<comment type="caution">
    <text evidence="8">The sequence shown here is derived from an EMBL/GenBank/DDBJ whole genome shotgun (WGS) entry which is preliminary data.</text>
</comment>
<organism evidence="8 9">
    <name type="scientific">Asbolus verrucosus</name>
    <name type="common">Desert ironclad beetle</name>
    <dbReference type="NCBI Taxonomy" id="1661398"/>
    <lineage>
        <taxon>Eukaryota</taxon>
        <taxon>Metazoa</taxon>
        <taxon>Ecdysozoa</taxon>
        <taxon>Arthropoda</taxon>
        <taxon>Hexapoda</taxon>
        <taxon>Insecta</taxon>
        <taxon>Pterygota</taxon>
        <taxon>Neoptera</taxon>
        <taxon>Endopterygota</taxon>
        <taxon>Coleoptera</taxon>
        <taxon>Polyphaga</taxon>
        <taxon>Cucujiformia</taxon>
        <taxon>Tenebrionidae</taxon>
        <taxon>Pimeliinae</taxon>
        <taxon>Asbolus</taxon>
    </lineage>
</organism>
<evidence type="ECO:0000259" key="7">
    <source>
        <dbReference type="PROSITE" id="PS50004"/>
    </source>
</evidence>
<keyword evidence="3" id="KW-0677">Repeat</keyword>
<dbReference type="GO" id="GO:0007009">
    <property type="term" value="P:plasma membrane organization"/>
    <property type="evidence" value="ECO:0007669"/>
    <property type="project" value="TreeGrafter"/>
</dbReference>
<proteinExistence type="predicted"/>
<evidence type="ECO:0000256" key="4">
    <source>
        <dbReference type="ARBA" id="ARBA00022989"/>
    </source>
</evidence>
<evidence type="ECO:0000256" key="2">
    <source>
        <dbReference type="ARBA" id="ARBA00022692"/>
    </source>
</evidence>
<dbReference type="OrthoDB" id="10059618at2759"/>
<feature type="domain" description="C2" evidence="7">
    <location>
        <begin position="687"/>
        <end position="850"/>
    </location>
</feature>
<dbReference type="Pfam" id="PF00168">
    <property type="entry name" value="C2"/>
    <property type="match status" value="2"/>
</dbReference>
<evidence type="ECO:0000313" key="8">
    <source>
        <dbReference type="EMBL" id="RZC37045.1"/>
    </source>
</evidence>
<accession>A0A482VW72</accession>
<dbReference type="PANTHER" id="PTHR12546">
    <property type="entry name" value="FER-1-LIKE"/>
    <property type="match status" value="1"/>
</dbReference>
<gene>
    <name evidence="8" type="ORF">BDFB_005033</name>
</gene>
<evidence type="ECO:0000256" key="1">
    <source>
        <dbReference type="ARBA" id="ARBA00004167"/>
    </source>
</evidence>